<feature type="chain" id="PRO_5015130870" evidence="1">
    <location>
        <begin position="18"/>
        <end position="214"/>
    </location>
</feature>
<dbReference type="AlphaFoldDB" id="A0A2P6NCA8"/>
<dbReference type="EMBL" id="MDYQ01000121">
    <property type="protein sequence ID" value="PRP81601.1"/>
    <property type="molecule type" value="Genomic_DNA"/>
</dbReference>
<reference evidence="2 3" key="1">
    <citation type="journal article" date="2018" name="Genome Biol. Evol.">
        <title>Multiple Roots of Fruiting Body Formation in Amoebozoa.</title>
        <authorList>
            <person name="Hillmann F."/>
            <person name="Forbes G."/>
            <person name="Novohradska S."/>
            <person name="Ferling I."/>
            <person name="Riege K."/>
            <person name="Groth M."/>
            <person name="Westermann M."/>
            <person name="Marz M."/>
            <person name="Spaller T."/>
            <person name="Winckler T."/>
            <person name="Schaap P."/>
            <person name="Glockner G."/>
        </authorList>
    </citation>
    <scope>NUCLEOTIDE SEQUENCE [LARGE SCALE GENOMIC DNA]</scope>
    <source>
        <strain evidence="2 3">Jena</strain>
    </source>
</reference>
<evidence type="ECO:0000256" key="1">
    <source>
        <dbReference type="SAM" id="SignalP"/>
    </source>
</evidence>
<accession>A0A2P6NCA8</accession>
<dbReference type="Proteomes" id="UP000241769">
    <property type="component" value="Unassembled WGS sequence"/>
</dbReference>
<organism evidence="2 3">
    <name type="scientific">Planoprotostelium fungivorum</name>
    <dbReference type="NCBI Taxonomy" id="1890364"/>
    <lineage>
        <taxon>Eukaryota</taxon>
        <taxon>Amoebozoa</taxon>
        <taxon>Evosea</taxon>
        <taxon>Variosea</taxon>
        <taxon>Cavosteliida</taxon>
        <taxon>Cavosteliaceae</taxon>
        <taxon>Planoprotostelium</taxon>
    </lineage>
</organism>
<feature type="signal peptide" evidence="1">
    <location>
        <begin position="1"/>
        <end position="17"/>
    </location>
</feature>
<name>A0A2P6NCA8_9EUKA</name>
<keyword evidence="1" id="KW-0732">Signal</keyword>
<evidence type="ECO:0000313" key="2">
    <source>
        <dbReference type="EMBL" id="PRP81601.1"/>
    </source>
</evidence>
<proteinExistence type="predicted"/>
<comment type="caution">
    <text evidence="2">The sequence shown here is derived from an EMBL/GenBank/DDBJ whole genome shotgun (WGS) entry which is preliminary data.</text>
</comment>
<keyword evidence="3" id="KW-1185">Reference proteome</keyword>
<sequence>MNMKFFILMALVAVAISIPTPPTTAQAYTTNYTLTFPDYVGDTYARFLGAVAVDLTTNAAYIELGGEEFLPLSIHTNFVAQPSSDGSTISTYMFEGPLCWKYPSIPSFISEFFPLQVPPTAQFNGTSVIDGVKVTGWTFDYLSAYDVLAWVSVVDNSIVKMVYDTVPYVKHFEVDFKNTVIGTPSPSWFQVPNEASCKSSWTSSPVKRMLRAMF</sequence>
<gene>
    <name evidence="2" type="ORF">PROFUN_01108</name>
</gene>
<protein>
    <submittedName>
        <fullName evidence="2">Uncharacterized protein</fullName>
    </submittedName>
</protein>
<evidence type="ECO:0000313" key="3">
    <source>
        <dbReference type="Proteomes" id="UP000241769"/>
    </source>
</evidence>
<dbReference type="InParanoid" id="A0A2P6NCA8"/>